<dbReference type="AlphaFoldDB" id="A0A2N7AV08"/>
<evidence type="ECO:0000313" key="1">
    <source>
        <dbReference type="EMBL" id="PMD71479.1"/>
    </source>
</evidence>
<accession>A0A2N7AV08</accession>
<evidence type="ECO:0000313" key="2">
    <source>
        <dbReference type="Proteomes" id="UP000235649"/>
    </source>
</evidence>
<dbReference type="EMBL" id="NIPR01000011">
    <property type="protein sequence ID" value="PMD71479.1"/>
    <property type="molecule type" value="Genomic_DNA"/>
</dbReference>
<protein>
    <submittedName>
        <fullName evidence="1">Uncharacterized protein</fullName>
    </submittedName>
</protein>
<organism evidence="1 2">
    <name type="scientific">Companilactobacillus nuruki</name>
    <dbReference type="NCBI Taxonomy" id="1993540"/>
    <lineage>
        <taxon>Bacteria</taxon>
        <taxon>Bacillati</taxon>
        <taxon>Bacillota</taxon>
        <taxon>Bacilli</taxon>
        <taxon>Lactobacillales</taxon>
        <taxon>Lactobacillaceae</taxon>
        <taxon>Companilactobacillus</taxon>
    </lineage>
</organism>
<dbReference type="Proteomes" id="UP000235649">
    <property type="component" value="Unassembled WGS sequence"/>
</dbReference>
<keyword evidence="2" id="KW-1185">Reference proteome</keyword>
<proteinExistence type="predicted"/>
<reference evidence="1 2" key="1">
    <citation type="submission" date="2017-05" db="EMBL/GenBank/DDBJ databases">
        <title>Lactobacillus nurukis nov., sp. nov., isolated from nuruk.</title>
        <authorList>
            <person name="Kim S.-J."/>
        </authorList>
    </citation>
    <scope>NUCLEOTIDE SEQUENCE [LARGE SCALE GENOMIC DNA]</scope>
    <source>
        <strain evidence="1 2">SYF10-1a</strain>
    </source>
</reference>
<sequence length="165" mass="19853">MKRQLDSKYRELVKYINERKDGFEIMRLCKDIFEATDIWDQDTPYYPHTKEYKMIFPIYNDDFDWSDRDKLVPIIVDIYNDNYELTEPKYYWKFKELTSSFDNSLYLSTRGAYEGSKLDKNSVGLLTSQSYRIMKFTKSKVIEFLNNSTNLTIDNFTPVEEIEND</sequence>
<comment type="caution">
    <text evidence="1">The sequence shown here is derived from an EMBL/GenBank/DDBJ whole genome shotgun (WGS) entry which is preliminary data.</text>
</comment>
<name>A0A2N7AV08_9LACO</name>
<dbReference type="OrthoDB" id="2323080at2"/>
<dbReference type="RefSeq" id="WP_102195854.1">
    <property type="nucleotide sequence ID" value="NZ_NIPR01000011.1"/>
</dbReference>
<gene>
    <name evidence="1" type="ORF">CBP76_05045</name>
</gene>